<dbReference type="PANTHER" id="PTHR34769:SF1">
    <property type="entry name" value="RNA POLYMERASE I AND III SUBUNIT D"/>
    <property type="match status" value="1"/>
</dbReference>
<dbReference type="KEGG" id="bman:114250677"/>
<evidence type="ECO:0000256" key="1">
    <source>
        <dbReference type="SAM" id="MobiDB-lite"/>
    </source>
</evidence>
<feature type="compositionally biased region" description="Basic residues" evidence="1">
    <location>
        <begin position="80"/>
        <end position="91"/>
    </location>
</feature>
<dbReference type="RefSeq" id="XP_028040438.1">
    <property type="nucleotide sequence ID" value="XM_028184637.1"/>
</dbReference>
<evidence type="ECO:0000313" key="3">
    <source>
        <dbReference type="RefSeq" id="XP_028040438.1"/>
    </source>
</evidence>
<dbReference type="PANTHER" id="PTHR34769">
    <property type="entry name" value="RCG42593, ISOFORM CRA_A"/>
    <property type="match status" value="1"/>
</dbReference>
<dbReference type="AlphaFoldDB" id="A0A6J2KFR8"/>
<dbReference type="Proteomes" id="UP000504629">
    <property type="component" value="Unplaced"/>
</dbReference>
<dbReference type="GeneID" id="114250677"/>
<sequence>MTDKEDVDNKPENVPLDDEALEKYVFLCRLAVEELIREAVQGAARAEIVGPSGWVKAPPQKTNKRFLVNTIRNAVGSNKYHFKSHRRSHKSPTRERRSESSIHKDKSKRKR</sequence>
<keyword evidence="2" id="KW-1185">Reference proteome</keyword>
<reference evidence="3" key="1">
    <citation type="submission" date="2025-08" db="UniProtKB">
        <authorList>
            <consortium name="RefSeq"/>
        </authorList>
    </citation>
    <scope>IDENTIFICATION</scope>
    <source>
        <tissue evidence="3">Silk gland</tissue>
    </source>
</reference>
<dbReference type="InterPro" id="IPR038948">
    <property type="entry name" value="POLR1D-like"/>
</dbReference>
<evidence type="ECO:0000313" key="2">
    <source>
        <dbReference type="Proteomes" id="UP000504629"/>
    </source>
</evidence>
<proteinExistence type="predicted"/>
<gene>
    <name evidence="3" type="primary">LOC114250677</name>
</gene>
<dbReference type="OrthoDB" id="6352295at2759"/>
<feature type="region of interest" description="Disordered" evidence="1">
    <location>
        <begin position="77"/>
        <end position="111"/>
    </location>
</feature>
<accession>A0A6J2KFR8</accession>
<feature type="compositionally biased region" description="Basic and acidic residues" evidence="1">
    <location>
        <begin position="92"/>
        <end position="104"/>
    </location>
</feature>
<protein>
    <submittedName>
        <fullName evidence="3">Protein POLR1D-like isoform X1</fullName>
    </submittedName>
</protein>
<name>A0A6J2KFR8_BOMMA</name>
<organism evidence="2 3">
    <name type="scientific">Bombyx mandarina</name>
    <name type="common">Wild silk moth</name>
    <name type="synonym">Wild silkworm</name>
    <dbReference type="NCBI Taxonomy" id="7092"/>
    <lineage>
        <taxon>Eukaryota</taxon>
        <taxon>Metazoa</taxon>
        <taxon>Ecdysozoa</taxon>
        <taxon>Arthropoda</taxon>
        <taxon>Hexapoda</taxon>
        <taxon>Insecta</taxon>
        <taxon>Pterygota</taxon>
        <taxon>Neoptera</taxon>
        <taxon>Endopterygota</taxon>
        <taxon>Lepidoptera</taxon>
        <taxon>Glossata</taxon>
        <taxon>Ditrysia</taxon>
        <taxon>Bombycoidea</taxon>
        <taxon>Bombycidae</taxon>
        <taxon>Bombycinae</taxon>
        <taxon>Bombyx</taxon>
    </lineage>
</organism>